<dbReference type="InterPro" id="IPR003770">
    <property type="entry name" value="MLTG-like"/>
</dbReference>
<dbReference type="Pfam" id="PF02618">
    <property type="entry name" value="YceG"/>
    <property type="match status" value="1"/>
</dbReference>
<dbReference type="PANTHER" id="PTHR30518">
    <property type="entry name" value="ENDOLYTIC MUREIN TRANSGLYCOSYLASE"/>
    <property type="match status" value="1"/>
</dbReference>
<feature type="site" description="Important for catalytic activity" evidence="7">
    <location>
        <position position="306"/>
    </location>
</feature>
<gene>
    <name evidence="7 8" type="primary">mltG</name>
    <name evidence="8" type="ORF">EDM58_01600</name>
</gene>
<evidence type="ECO:0000256" key="6">
    <source>
        <dbReference type="ARBA" id="ARBA00023316"/>
    </source>
</evidence>
<evidence type="ECO:0000256" key="7">
    <source>
        <dbReference type="HAMAP-Rule" id="MF_02065"/>
    </source>
</evidence>
<evidence type="ECO:0000256" key="4">
    <source>
        <dbReference type="ARBA" id="ARBA00023136"/>
    </source>
</evidence>
<dbReference type="Gene3D" id="3.30.1490.480">
    <property type="entry name" value="Endolytic murein transglycosylase"/>
    <property type="match status" value="2"/>
</dbReference>
<comment type="subcellular location">
    <subcellularLocation>
        <location evidence="7">Cell membrane</location>
        <topology evidence="7">Single-pass membrane protein</topology>
    </subcellularLocation>
</comment>
<dbReference type="GO" id="GO:0009252">
    <property type="term" value="P:peptidoglycan biosynthetic process"/>
    <property type="evidence" value="ECO:0007669"/>
    <property type="project" value="UniProtKB-UniRule"/>
</dbReference>
<reference evidence="8 9" key="1">
    <citation type="submission" date="2018-10" db="EMBL/GenBank/DDBJ databases">
        <title>Phylogenomics of Brevibacillus.</title>
        <authorList>
            <person name="Dunlap C."/>
        </authorList>
    </citation>
    <scope>NUCLEOTIDE SEQUENCE [LARGE SCALE GENOMIC DNA]</scope>
    <source>
        <strain evidence="8 9">JCM 15085</strain>
    </source>
</reference>
<feature type="transmembrane region" description="Helical" evidence="7">
    <location>
        <begin position="82"/>
        <end position="105"/>
    </location>
</feature>
<keyword evidence="2 7" id="KW-0812">Transmembrane</keyword>
<sequence>MRTGTQAPEKRVLFLLSEISQVLPNHDSAKSNTVTAWIASCIIKKIERRDARGIPTLNQLLEKPDFKAERPKEQRRRRGGRLFRWLVLFFFVLVLAVGGTAFYVYQQLQPVPSEEVTKNVVIPTGSSVLQIGRLLEEQGLIRNAEMFSYYVRYTGVAPKLKAGEYAFTPGQTHDEMLQAMIEGKTVVRAQRFTIPEGWNVEQIADHLASEGLVDKKVFLDEVNNGSFEEFPFVAQIPKNEARTHRLEGYLFPETYEIKEGATEHEIIERMLAQFQKEWKPEWTEKIKEQNLSLDEAVNLASIVEREVTVDKERPTVAGVYYNRLRDKWPLQADATIQFILGKQRDRLTYEDLKVKNPYNTYANPGLPPGPIASPGRASLEAVVNPEKHDYFFYVTKKDGTSEHYFSKTLKEHNANDAKSRKN</sequence>
<keyword evidence="3 7" id="KW-1133">Transmembrane helix</keyword>
<dbReference type="AlphaFoldDB" id="A0A3M8DDP4"/>
<keyword evidence="5 7" id="KW-0456">Lyase</keyword>
<dbReference type="HAMAP" id="MF_02065">
    <property type="entry name" value="MltG"/>
    <property type="match status" value="1"/>
</dbReference>
<evidence type="ECO:0000256" key="2">
    <source>
        <dbReference type="ARBA" id="ARBA00022692"/>
    </source>
</evidence>
<dbReference type="GO" id="GO:0005886">
    <property type="term" value="C:plasma membrane"/>
    <property type="evidence" value="ECO:0007669"/>
    <property type="project" value="UniProtKB-SubCell"/>
</dbReference>
<comment type="caution">
    <text evidence="8">The sequence shown here is derived from an EMBL/GenBank/DDBJ whole genome shotgun (WGS) entry which is preliminary data.</text>
</comment>
<proteinExistence type="inferred from homology"/>
<comment type="function">
    <text evidence="7">Functions as a peptidoglycan terminase that cleaves nascent peptidoglycan strands endolytically to terminate their elongation.</text>
</comment>
<evidence type="ECO:0000256" key="1">
    <source>
        <dbReference type="ARBA" id="ARBA00022475"/>
    </source>
</evidence>
<dbReference type="Proteomes" id="UP000281915">
    <property type="component" value="Unassembled WGS sequence"/>
</dbReference>
<comment type="catalytic activity">
    <reaction evidence="7">
        <text>a peptidoglycan chain = a peptidoglycan chain with N-acetyl-1,6-anhydromuramyl-[peptide] at the reducing end + a peptidoglycan chain with N-acetylglucosamine at the non-reducing end.</text>
        <dbReference type="EC" id="4.2.2.29"/>
    </reaction>
</comment>
<evidence type="ECO:0000256" key="3">
    <source>
        <dbReference type="ARBA" id="ARBA00022989"/>
    </source>
</evidence>
<dbReference type="GO" id="GO:0008932">
    <property type="term" value="F:lytic endotransglycosylase activity"/>
    <property type="evidence" value="ECO:0007669"/>
    <property type="project" value="UniProtKB-UniRule"/>
</dbReference>
<protein>
    <recommendedName>
        <fullName evidence="7">Endolytic murein transglycosylase</fullName>
        <ecNumber evidence="7">4.2.2.29</ecNumber>
    </recommendedName>
    <alternativeName>
        <fullName evidence="7">Peptidoglycan lytic transglycosylase</fullName>
    </alternativeName>
    <alternativeName>
        <fullName evidence="7">Peptidoglycan polymerization terminase</fullName>
    </alternativeName>
</protein>
<keyword evidence="4 7" id="KW-0472">Membrane</keyword>
<evidence type="ECO:0000256" key="5">
    <source>
        <dbReference type="ARBA" id="ARBA00023239"/>
    </source>
</evidence>
<dbReference type="Gene3D" id="3.30.160.60">
    <property type="entry name" value="Classic Zinc Finger"/>
    <property type="match status" value="1"/>
</dbReference>
<name>A0A3M8DDP4_9BACL</name>
<dbReference type="GO" id="GO:0071555">
    <property type="term" value="P:cell wall organization"/>
    <property type="evidence" value="ECO:0007669"/>
    <property type="project" value="UniProtKB-KW"/>
</dbReference>
<dbReference type="EC" id="4.2.2.29" evidence="7"/>
<dbReference type="CDD" id="cd08010">
    <property type="entry name" value="MltG_like"/>
    <property type="match status" value="1"/>
</dbReference>
<dbReference type="PANTHER" id="PTHR30518:SF2">
    <property type="entry name" value="ENDOLYTIC MUREIN TRANSGLYCOSYLASE"/>
    <property type="match status" value="1"/>
</dbReference>
<accession>A0A3M8DDP4</accession>
<dbReference type="EMBL" id="RHHT01000002">
    <property type="protein sequence ID" value="RNB86270.1"/>
    <property type="molecule type" value="Genomic_DNA"/>
</dbReference>
<evidence type="ECO:0000313" key="8">
    <source>
        <dbReference type="EMBL" id="RNB86270.1"/>
    </source>
</evidence>
<dbReference type="NCBIfam" id="TIGR00247">
    <property type="entry name" value="endolytic transglycosylase MltG"/>
    <property type="match status" value="1"/>
</dbReference>
<organism evidence="8 9">
    <name type="scientific">Brevibacillus panacihumi</name>
    <dbReference type="NCBI Taxonomy" id="497735"/>
    <lineage>
        <taxon>Bacteria</taxon>
        <taxon>Bacillati</taxon>
        <taxon>Bacillota</taxon>
        <taxon>Bacilli</taxon>
        <taxon>Bacillales</taxon>
        <taxon>Paenibacillaceae</taxon>
        <taxon>Brevibacillus</taxon>
    </lineage>
</organism>
<keyword evidence="1 7" id="KW-1003">Cell membrane</keyword>
<evidence type="ECO:0000313" key="9">
    <source>
        <dbReference type="Proteomes" id="UP000281915"/>
    </source>
</evidence>
<keyword evidence="6 7" id="KW-0961">Cell wall biogenesis/degradation</keyword>
<comment type="similarity">
    <text evidence="7">Belongs to the transglycosylase MltG family.</text>
</comment>